<evidence type="ECO:0000256" key="2">
    <source>
        <dbReference type="ARBA" id="ARBA00023157"/>
    </source>
</evidence>
<evidence type="ECO:0000256" key="3">
    <source>
        <dbReference type="ARBA" id="ARBA00023180"/>
    </source>
</evidence>
<dbReference type="InterPro" id="IPR013783">
    <property type="entry name" value="Ig-like_fold"/>
</dbReference>
<feature type="domain" description="Ig-like" evidence="5">
    <location>
        <begin position="163"/>
        <end position="250"/>
    </location>
</feature>
<dbReference type="AlphaFoldDB" id="A0A3B4CEL0"/>
<dbReference type="InterPro" id="IPR003598">
    <property type="entry name" value="Ig_sub2"/>
</dbReference>
<dbReference type="Pfam" id="PF13895">
    <property type="entry name" value="Ig_2"/>
    <property type="match status" value="1"/>
</dbReference>
<dbReference type="PANTHER" id="PTHR44337">
    <property type="entry name" value="CARCINOEMBRYONIC ANTIGEN-RELATED CELL ADHESION MOLECULE 8"/>
    <property type="match status" value="1"/>
</dbReference>
<proteinExistence type="predicted"/>
<organism evidence="6 7">
    <name type="scientific">Pygocentrus nattereri</name>
    <name type="common">Red-bellied piranha</name>
    <dbReference type="NCBI Taxonomy" id="42514"/>
    <lineage>
        <taxon>Eukaryota</taxon>
        <taxon>Metazoa</taxon>
        <taxon>Chordata</taxon>
        <taxon>Craniata</taxon>
        <taxon>Vertebrata</taxon>
        <taxon>Euteleostomi</taxon>
        <taxon>Actinopterygii</taxon>
        <taxon>Neopterygii</taxon>
        <taxon>Teleostei</taxon>
        <taxon>Ostariophysi</taxon>
        <taxon>Characiformes</taxon>
        <taxon>Characoidei</taxon>
        <taxon>Pygocentrus</taxon>
    </lineage>
</organism>
<dbReference type="Pfam" id="PF13927">
    <property type="entry name" value="Ig_3"/>
    <property type="match status" value="1"/>
</dbReference>
<dbReference type="InterPro" id="IPR036179">
    <property type="entry name" value="Ig-like_dom_sf"/>
</dbReference>
<dbReference type="SMART" id="SM00409">
    <property type="entry name" value="IG"/>
    <property type="match status" value="2"/>
</dbReference>
<dbReference type="CDD" id="cd00096">
    <property type="entry name" value="Ig"/>
    <property type="match status" value="1"/>
</dbReference>
<sequence>MQGTYEETSNILVLRSSANYSGKTFVCHAKHPLAKESRQCVLKLGKDCLSYCSKEFEFNVSHSKEQYTIFELYHYINFDSSPAEGMSVWMRCVVEKGTGPINYIWEQESQTGLLTTLVKWNSSLVNVTWVTRNHTGWYRCLARNEVNQQRSDRVLCLDGPDLPQIDVTTYSVMDRGYIALEKGSVSLMCQASSNPPGQYIWFYNNSEIFSGAQLTITRVLRGHVGYYTCLAQNTHLNTRSKKTKKQSDLTSFSSH</sequence>
<accession>A0A3B4CEL0</accession>
<dbReference type="InterPro" id="IPR007110">
    <property type="entry name" value="Ig-like_dom"/>
</dbReference>
<reference evidence="6 7" key="1">
    <citation type="submission" date="2020-10" db="EMBL/GenBank/DDBJ databases">
        <title>Pygocentrus nattereri (red-bellied piranha) genome, fPygNat1, primary haplotype.</title>
        <authorList>
            <person name="Myers G."/>
            <person name="Meyer A."/>
            <person name="Karagic N."/>
            <person name="Pippel M."/>
            <person name="Winkler S."/>
            <person name="Tracey A."/>
            <person name="Wood J."/>
            <person name="Formenti G."/>
            <person name="Howe K."/>
            <person name="Fedrigo O."/>
            <person name="Jarvis E.D."/>
        </authorList>
    </citation>
    <scope>NUCLEOTIDE SEQUENCE [LARGE SCALE GENOMIC DNA]</scope>
</reference>
<dbReference type="SMART" id="SM00408">
    <property type="entry name" value="IGc2"/>
    <property type="match status" value="2"/>
</dbReference>
<evidence type="ECO:0000259" key="5">
    <source>
        <dbReference type="PROSITE" id="PS50835"/>
    </source>
</evidence>
<reference evidence="6" key="3">
    <citation type="submission" date="2025-09" db="UniProtKB">
        <authorList>
            <consortium name="Ensembl"/>
        </authorList>
    </citation>
    <scope>IDENTIFICATION</scope>
</reference>
<keyword evidence="1" id="KW-0732">Signal</keyword>
<dbReference type="Ensembl" id="ENSPNAT00000017057.2">
    <property type="protein sequence ID" value="ENSPNAP00000010387.2"/>
    <property type="gene ID" value="ENSPNAG00000015919.2"/>
</dbReference>
<feature type="domain" description="Ig-like" evidence="5">
    <location>
        <begin position="84"/>
        <end position="156"/>
    </location>
</feature>
<protein>
    <recommendedName>
        <fullName evidence="5">Ig-like domain-containing protein</fullName>
    </recommendedName>
</protein>
<keyword evidence="2" id="KW-1015">Disulfide bond</keyword>
<evidence type="ECO:0000256" key="1">
    <source>
        <dbReference type="ARBA" id="ARBA00022729"/>
    </source>
</evidence>
<name>A0A3B4CEL0_PYGNA</name>
<dbReference type="InterPro" id="IPR003599">
    <property type="entry name" value="Ig_sub"/>
</dbReference>
<evidence type="ECO:0000313" key="6">
    <source>
        <dbReference type="Ensembl" id="ENSPNAP00000010387.2"/>
    </source>
</evidence>
<evidence type="ECO:0000256" key="4">
    <source>
        <dbReference type="ARBA" id="ARBA00023319"/>
    </source>
</evidence>
<dbReference type="Gene3D" id="2.60.40.10">
    <property type="entry name" value="Immunoglobulins"/>
    <property type="match status" value="2"/>
</dbReference>
<dbReference type="GeneTree" id="ENSGT00940000168885"/>
<dbReference type="InterPro" id="IPR052598">
    <property type="entry name" value="IgSF_CEA-related"/>
</dbReference>
<dbReference type="PROSITE" id="PS50835">
    <property type="entry name" value="IG_LIKE"/>
    <property type="match status" value="2"/>
</dbReference>
<keyword evidence="3" id="KW-0325">Glycoprotein</keyword>
<dbReference type="SUPFAM" id="SSF48726">
    <property type="entry name" value="Immunoglobulin"/>
    <property type="match status" value="2"/>
</dbReference>
<keyword evidence="4" id="KW-0393">Immunoglobulin domain</keyword>
<evidence type="ECO:0000313" key="7">
    <source>
        <dbReference type="Proteomes" id="UP001501920"/>
    </source>
</evidence>
<keyword evidence="7" id="KW-1185">Reference proteome</keyword>
<dbReference type="Proteomes" id="UP001501920">
    <property type="component" value="Chromosome 16"/>
</dbReference>
<reference evidence="6" key="2">
    <citation type="submission" date="2025-08" db="UniProtKB">
        <authorList>
            <consortium name="Ensembl"/>
        </authorList>
    </citation>
    <scope>IDENTIFICATION</scope>
</reference>
<dbReference type="PANTHER" id="PTHR44337:SF23">
    <property type="entry name" value="V-SET AND IMMUNOGLOBULIN DOMAIN CONTAINING 10 LIKE 2"/>
    <property type="match status" value="1"/>
</dbReference>